<dbReference type="AlphaFoldDB" id="R1E4B9"/>
<proteinExistence type="predicted"/>
<dbReference type="PANTHER" id="PTHR31302:SF0">
    <property type="entry name" value="TRANSMEMBRANE PROTEIN WITH METALLOPHOSPHOESTERASE DOMAIN"/>
    <property type="match status" value="1"/>
</dbReference>
<dbReference type="SUPFAM" id="SSF56300">
    <property type="entry name" value="Metallo-dependent phosphatases"/>
    <property type="match status" value="1"/>
</dbReference>
<protein>
    <submittedName>
        <fullName evidence="2">Icc family phosphoesterase</fullName>
    </submittedName>
</protein>
<dbReference type="Gene3D" id="3.60.21.10">
    <property type="match status" value="1"/>
</dbReference>
<dbReference type="GO" id="GO:0016787">
    <property type="term" value="F:hydrolase activity"/>
    <property type="evidence" value="ECO:0007669"/>
    <property type="project" value="InterPro"/>
</dbReference>
<gene>
    <name evidence="2" type="ORF">Nst1_201</name>
</gene>
<organism evidence="2 3">
    <name type="scientific">Nanobsidianus stetteri</name>
    <dbReference type="NCBI Taxonomy" id="1294122"/>
    <lineage>
        <taxon>Archaea</taxon>
        <taxon>Nanobdellota</taxon>
        <taxon>Candidatus Nanoarchaeia</taxon>
        <taxon>Nanoarchaeales</taxon>
        <taxon>Nanopusillaceae</taxon>
        <taxon>Candidatus Nanobsidianus</taxon>
    </lineage>
</organism>
<evidence type="ECO:0000313" key="3">
    <source>
        <dbReference type="Proteomes" id="UP000053279"/>
    </source>
</evidence>
<dbReference type="InterPro" id="IPR004843">
    <property type="entry name" value="Calcineurin-like_PHP"/>
</dbReference>
<name>R1E4B9_NANST</name>
<dbReference type="PANTHER" id="PTHR31302">
    <property type="entry name" value="TRANSMEMBRANE PROTEIN WITH METALLOPHOSPHOESTERASE DOMAIN-RELATED"/>
    <property type="match status" value="1"/>
</dbReference>
<accession>R1E4B9</accession>
<reference evidence="2 3" key="1">
    <citation type="submission" date="2013-02" db="EMBL/GenBank/DDBJ databases">
        <title>Insights into archaeal evolution and symbiosis from the genomes of a Nanoarchaeon and its crenarchaeal host from Yellowstone National Park.</title>
        <authorList>
            <person name="Podar M."/>
            <person name="Makarova K.S."/>
            <person name="Graham D.E."/>
            <person name="Wolf Y.I."/>
            <person name="Koonin E.V."/>
            <person name="Reysenbach A.-L."/>
        </authorList>
    </citation>
    <scope>NUCLEOTIDE SEQUENCE [LARGE SCALE GENOMIC DNA]</scope>
</reference>
<feature type="domain" description="Calcineurin-like phosphoesterase" evidence="1">
    <location>
        <begin position="3"/>
        <end position="160"/>
    </location>
</feature>
<keyword evidence="3" id="KW-1185">Reference proteome</keyword>
<dbReference type="Proteomes" id="UP000053279">
    <property type="component" value="Unassembled WGS sequence"/>
</dbReference>
<evidence type="ECO:0000259" key="1">
    <source>
        <dbReference type="Pfam" id="PF00149"/>
    </source>
</evidence>
<dbReference type="InterPro" id="IPR051158">
    <property type="entry name" value="Metallophosphoesterase_sf"/>
</dbReference>
<sequence length="193" mass="22322">MIYKIIELYRKERPDYIVILGDISELGEIERGLIKKLTEYIDPNKILIIPGNHETSEDIELLEKIYKIRNLDKKYIMKDNFVLVGFGGADVLLNVIDEKEFEEFLNEIKRKIKDKYIILLTHIPPKGSISSLDISGSYALTKFIQNNDKVILNVHGHMHETGGLEEIINKAKVLNVAREVKLVEIYDKKTKIK</sequence>
<evidence type="ECO:0000313" key="2">
    <source>
        <dbReference type="EMBL" id="EOD42473.1"/>
    </source>
</evidence>
<dbReference type="EMBL" id="APJZ01000002">
    <property type="protein sequence ID" value="EOD42473.1"/>
    <property type="molecule type" value="Genomic_DNA"/>
</dbReference>
<dbReference type="InterPro" id="IPR029052">
    <property type="entry name" value="Metallo-depent_PP-like"/>
</dbReference>
<dbReference type="Pfam" id="PF00149">
    <property type="entry name" value="Metallophos"/>
    <property type="match status" value="1"/>
</dbReference>
<comment type="caution">
    <text evidence="2">The sequence shown here is derived from an EMBL/GenBank/DDBJ whole genome shotgun (WGS) entry which is preliminary data.</text>
</comment>